<keyword evidence="2" id="KW-1185">Reference proteome</keyword>
<reference evidence="1 2" key="1">
    <citation type="submission" date="2009-01" db="EMBL/GenBank/DDBJ databases">
        <authorList>
            <person name="Fulton L."/>
            <person name="Clifton S."/>
            <person name="Fulton B."/>
            <person name="Xu J."/>
            <person name="Minx P."/>
            <person name="Pepin K.H."/>
            <person name="Johnson M."/>
            <person name="Bhonagiri V."/>
            <person name="Nash W.E."/>
            <person name="Mardis E.R."/>
            <person name="Wilson R.K."/>
        </authorList>
    </citation>
    <scope>NUCLEOTIDE SEQUENCE [LARGE SCALE GENOMIC DNA]</scope>
    <source>
        <strain evidence="1 2">DSM 5476</strain>
    </source>
</reference>
<gene>
    <name evidence="1" type="ORF">CLOSTMETH_00108</name>
</gene>
<protein>
    <submittedName>
        <fullName evidence="1">Uncharacterized protein</fullName>
    </submittedName>
</protein>
<dbReference type="AlphaFoldDB" id="C0E8G3"/>
<dbReference type="Proteomes" id="UP000003340">
    <property type="component" value="Unassembled WGS sequence"/>
</dbReference>
<dbReference type="HOGENOM" id="CLU_3307425_0_0_9"/>
<dbReference type="EMBL" id="ACEC01000004">
    <property type="protein sequence ID" value="EEG32236.1"/>
    <property type="molecule type" value="Genomic_DNA"/>
</dbReference>
<organism evidence="1 2">
    <name type="scientific">[Clostridium] methylpentosum DSM 5476</name>
    <dbReference type="NCBI Taxonomy" id="537013"/>
    <lineage>
        <taxon>Bacteria</taxon>
        <taxon>Bacillati</taxon>
        <taxon>Bacillota</taxon>
        <taxon>Clostridia</taxon>
        <taxon>Eubacteriales</taxon>
        <taxon>Oscillospiraceae</taxon>
        <taxon>Oscillospiraceae incertae sedis</taxon>
    </lineage>
</organism>
<evidence type="ECO:0000313" key="2">
    <source>
        <dbReference type="Proteomes" id="UP000003340"/>
    </source>
</evidence>
<proteinExistence type="predicted"/>
<accession>C0E8G3</accession>
<reference evidence="1 2" key="2">
    <citation type="submission" date="2009-02" db="EMBL/GenBank/DDBJ databases">
        <title>Draft genome sequence of Clostridium methylpentosum (DSM 5476).</title>
        <authorList>
            <person name="Sudarsanam P."/>
            <person name="Ley R."/>
            <person name="Guruge J."/>
            <person name="Turnbaugh P.J."/>
            <person name="Mahowald M."/>
            <person name="Liep D."/>
            <person name="Gordon J."/>
        </authorList>
    </citation>
    <scope>NUCLEOTIDE SEQUENCE [LARGE SCALE GENOMIC DNA]</scope>
    <source>
        <strain evidence="1 2">DSM 5476</strain>
    </source>
</reference>
<comment type="caution">
    <text evidence="1">The sequence shown here is derived from an EMBL/GenBank/DDBJ whole genome shotgun (WGS) entry which is preliminary data.</text>
</comment>
<evidence type="ECO:0000313" key="1">
    <source>
        <dbReference type="EMBL" id="EEG32236.1"/>
    </source>
</evidence>
<name>C0E8G3_9FIRM</name>
<sequence>MEIAQTSCSAADLIKRLRMRSARLQRCTFSRICPRRLLR</sequence>